<dbReference type="InterPro" id="IPR024749">
    <property type="entry name" value="Collagen-bd_put"/>
</dbReference>
<keyword evidence="3" id="KW-0378">Hydrolase</keyword>
<dbReference type="SUPFAM" id="SSF51445">
    <property type="entry name" value="(Trans)glycosidases"/>
    <property type="match status" value="1"/>
</dbReference>
<dbReference type="GO" id="GO:0016787">
    <property type="term" value="F:hydrolase activity"/>
    <property type="evidence" value="ECO:0007669"/>
    <property type="project" value="UniProtKB-KW"/>
</dbReference>
<dbReference type="AlphaFoldDB" id="A0A9D1LU51"/>
<feature type="domain" description="Putative collagen-binding" evidence="1">
    <location>
        <begin position="336"/>
        <end position="423"/>
    </location>
</feature>
<sequence length="428" mass="49449">MKRLYVHPKNAYLMWEDESPFFYLADTAWELFHKLSREEAEQYLTVRAGQGFTAVQAVALAEFDGLSGPNYYGRVPLHQKDGRYDPLLPDTEGGNSYWDHVDYIVKAAARLGLFIALLPTWGDKYNLKWGKGPEIFNAENAYQYGKWIGTRYCEEWNIIWMLGGDRPLENELHHQIIDAMAQGIREADPNHLITFHPSGESSSVQHVPDRQYIDFHGIQSGHGTNGLENWRMLRRTMQTEAKPCLDLEPRYEDHPICFKPEYGMWNCDDVRQNAYWALMEGVCGHTYGNHCVWSMNTQPTDYYRYCWTEVLHHPGAEQMRHVKALRLSRPYFEFRPAPELIADDHAVMAHQCAARGESYAFAYSPLGQPMRMYLQFLCTTAVKASWFDPRTGEEQFFAVVPPRETLFAPPTSGKGRDWVLVLDVLETS</sequence>
<gene>
    <name evidence="3" type="ORF">IAB04_01960</name>
</gene>
<organism evidence="3 4">
    <name type="scientific">Candidatus Avimonoglobus intestinipullorum</name>
    <dbReference type="NCBI Taxonomy" id="2840699"/>
    <lineage>
        <taxon>Bacteria</taxon>
        <taxon>Bacillati</taxon>
        <taxon>Bacillota</taxon>
        <taxon>Clostridia</taxon>
        <taxon>Eubacteriales</taxon>
        <taxon>Candidatus Avimonoglobus</taxon>
    </lineage>
</organism>
<reference evidence="3" key="2">
    <citation type="journal article" date="2021" name="PeerJ">
        <title>Extensive microbial diversity within the chicken gut microbiome revealed by metagenomics and culture.</title>
        <authorList>
            <person name="Gilroy R."/>
            <person name="Ravi A."/>
            <person name="Getino M."/>
            <person name="Pursley I."/>
            <person name="Horton D.L."/>
            <person name="Alikhan N.F."/>
            <person name="Baker D."/>
            <person name="Gharbi K."/>
            <person name="Hall N."/>
            <person name="Watson M."/>
            <person name="Adriaenssens E.M."/>
            <person name="Foster-Nyarko E."/>
            <person name="Jarju S."/>
            <person name="Secka A."/>
            <person name="Antonio M."/>
            <person name="Oren A."/>
            <person name="Chaudhuri R.R."/>
            <person name="La Ragione R."/>
            <person name="Hildebrand F."/>
            <person name="Pallen M.J."/>
        </authorList>
    </citation>
    <scope>NUCLEOTIDE SEQUENCE</scope>
    <source>
        <strain evidence="3">ChiSjej4B22-9803</strain>
    </source>
</reference>
<dbReference type="InterPro" id="IPR017853">
    <property type="entry name" value="GH"/>
</dbReference>
<dbReference type="Gene3D" id="3.20.20.80">
    <property type="entry name" value="Glycosidases"/>
    <property type="match status" value="1"/>
</dbReference>
<dbReference type="PANTHER" id="PTHR37836:SF3">
    <property type="entry name" value="ENDOGLUCANASE"/>
    <property type="match status" value="1"/>
</dbReference>
<feature type="domain" description="Apiosidase-like catalytic" evidence="2">
    <location>
        <begin position="9"/>
        <end position="333"/>
    </location>
</feature>
<dbReference type="Pfam" id="PF12904">
    <property type="entry name" value="Collagen_bind_2"/>
    <property type="match status" value="1"/>
</dbReference>
<evidence type="ECO:0000259" key="2">
    <source>
        <dbReference type="Pfam" id="PF13204"/>
    </source>
</evidence>
<proteinExistence type="predicted"/>
<name>A0A9D1LU51_9FIRM</name>
<protein>
    <submittedName>
        <fullName evidence="3">Glycoside hydrolase family 140 protein</fullName>
    </submittedName>
</protein>
<dbReference type="PANTHER" id="PTHR37836">
    <property type="entry name" value="LMO1036 PROTEIN"/>
    <property type="match status" value="1"/>
</dbReference>
<dbReference type="InterPro" id="IPR025277">
    <property type="entry name" value="Apiosidase-like_cat_dom"/>
</dbReference>
<accession>A0A9D1LU51</accession>
<dbReference type="EMBL" id="DVND01000049">
    <property type="protein sequence ID" value="HIU48108.1"/>
    <property type="molecule type" value="Genomic_DNA"/>
</dbReference>
<dbReference type="Proteomes" id="UP000824111">
    <property type="component" value="Unassembled WGS sequence"/>
</dbReference>
<reference evidence="3" key="1">
    <citation type="submission" date="2020-10" db="EMBL/GenBank/DDBJ databases">
        <authorList>
            <person name="Gilroy R."/>
        </authorList>
    </citation>
    <scope>NUCLEOTIDE SEQUENCE</scope>
    <source>
        <strain evidence="3">ChiSjej4B22-9803</strain>
    </source>
</reference>
<comment type="caution">
    <text evidence="3">The sequence shown here is derived from an EMBL/GenBank/DDBJ whole genome shotgun (WGS) entry which is preliminary data.</text>
</comment>
<evidence type="ECO:0000313" key="3">
    <source>
        <dbReference type="EMBL" id="HIU48108.1"/>
    </source>
</evidence>
<evidence type="ECO:0000259" key="1">
    <source>
        <dbReference type="Pfam" id="PF12904"/>
    </source>
</evidence>
<dbReference type="Pfam" id="PF13204">
    <property type="entry name" value="Apiosidase"/>
    <property type="match status" value="1"/>
</dbReference>
<evidence type="ECO:0000313" key="4">
    <source>
        <dbReference type="Proteomes" id="UP000824111"/>
    </source>
</evidence>